<name>A0A087EBF3_9BIFI</name>
<dbReference type="AlphaFoldDB" id="A0A087EBF3"/>
<gene>
    <name evidence="1" type="ORF">BITS_1636</name>
</gene>
<protein>
    <submittedName>
        <fullName evidence="1">Uncharacterized protein</fullName>
    </submittedName>
</protein>
<organism evidence="1 2">
    <name type="scientific">Bifidobacterium tsurumiense</name>
    <dbReference type="NCBI Taxonomy" id="356829"/>
    <lineage>
        <taxon>Bacteria</taxon>
        <taxon>Bacillati</taxon>
        <taxon>Actinomycetota</taxon>
        <taxon>Actinomycetes</taxon>
        <taxon>Bifidobacteriales</taxon>
        <taxon>Bifidobacteriaceae</taxon>
        <taxon>Bifidobacterium</taxon>
    </lineage>
</organism>
<sequence>MVRLDTERMRLIAASPAVSEVTRCSRGNFRLCYEPDFLVHLLACLDAGDGPAKVFRYAGLPSSLIGYKRIERTAYRVRNSFETRSRLERFGDTWMRTHPDHVSVGVPADGSADSADEFSRIMVALSNRPTAFERELEAPSSEMRDVESLLGLSVAPAAESGAE</sequence>
<accession>A0A087EBF3</accession>
<comment type="caution">
    <text evidence="1">The sequence shown here is derived from an EMBL/GenBank/DDBJ whole genome shotgun (WGS) entry which is preliminary data.</text>
</comment>
<dbReference type="STRING" id="356829.BITS_1636"/>
<keyword evidence="2" id="KW-1185">Reference proteome</keyword>
<reference evidence="1 2" key="1">
    <citation type="submission" date="2014-03" db="EMBL/GenBank/DDBJ databases">
        <title>Genomics of Bifidobacteria.</title>
        <authorList>
            <person name="Ventura M."/>
            <person name="Milani C."/>
            <person name="Lugli G.A."/>
        </authorList>
    </citation>
    <scope>NUCLEOTIDE SEQUENCE [LARGE SCALE GENOMIC DNA]</scope>
    <source>
        <strain evidence="1 2">JCM 13495</strain>
    </source>
</reference>
<evidence type="ECO:0000313" key="2">
    <source>
        <dbReference type="Proteomes" id="UP000029080"/>
    </source>
</evidence>
<proteinExistence type="predicted"/>
<dbReference type="Proteomes" id="UP000029080">
    <property type="component" value="Unassembled WGS sequence"/>
</dbReference>
<evidence type="ECO:0000313" key="1">
    <source>
        <dbReference type="EMBL" id="KFJ05104.1"/>
    </source>
</evidence>
<dbReference type="EMBL" id="JGZU01000016">
    <property type="protein sequence ID" value="KFJ05104.1"/>
    <property type="molecule type" value="Genomic_DNA"/>
</dbReference>
<dbReference type="OrthoDB" id="3231571at2"/>
<dbReference type="RefSeq" id="WP_026642189.1">
    <property type="nucleotide sequence ID" value="NZ_JGZU01000016.1"/>
</dbReference>